<dbReference type="GO" id="GO:0009279">
    <property type="term" value="C:cell outer membrane"/>
    <property type="evidence" value="ECO:0007669"/>
    <property type="project" value="UniProtKB-SubCell"/>
</dbReference>
<name>A0A2H3KXY2_9FLAO</name>
<dbReference type="Proteomes" id="UP000220828">
    <property type="component" value="Unassembled WGS sequence"/>
</dbReference>
<sequence>MDNSNQLFDQIKKAVEKNEAQKFSNAEKVWQNVASKLDQEQLQTDKKMWQKWAVAASFLLLITIGYQSFIVDNTTTISPTNDVVLKDSLPFETHDKTLEPSFLKTEEAVVLQMPKRNPLIQADAVPEVDMQPTETALAMAAPDAEIAEESNILSKSTNQKLKVNPMFLNGIEAKVVDGAVSVQDKKTPPLVVMDGYLQSDSLETAAAVKAFAASKSIDLEDITILNNPLYIIDGHYYDEESLFGTHPTSPYYPLKKQLIESILILQDEKAMANYGEMGKNGVVIIKTKYGKPVHH</sequence>
<dbReference type="EMBL" id="PCMW01000019">
    <property type="protein sequence ID" value="PDS26126.1"/>
    <property type="molecule type" value="Genomic_DNA"/>
</dbReference>
<dbReference type="InterPro" id="IPR039426">
    <property type="entry name" value="TonB-dep_rcpt-like"/>
</dbReference>
<protein>
    <recommendedName>
        <fullName evidence="5">TonB-dependent receptor plug domain-containing protein</fullName>
    </recommendedName>
</protein>
<dbReference type="OrthoDB" id="1352714at2"/>
<dbReference type="PROSITE" id="PS52016">
    <property type="entry name" value="TONB_DEPENDENT_REC_3"/>
    <property type="match status" value="1"/>
</dbReference>
<evidence type="ECO:0000313" key="3">
    <source>
        <dbReference type="EMBL" id="PDS26126.1"/>
    </source>
</evidence>
<dbReference type="AlphaFoldDB" id="A0A2H3KXY2"/>
<evidence type="ECO:0000256" key="2">
    <source>
        <dbReference type="SAM" id="Phobius"/>
    </source>
</evidence>
<keyword evidence="1" id="KW-1134">Transmembrane beta strand</keyword>
<evidence type="ECO:0000256" key="1">
    <source>
        <dbReference type="PROSITE-ProRule" id="PRU01360"/>
    </source>
</evidence>
<keyword evidence="1 2" id="KW-0812">Transmembrane</keyword>
<feature type="transmembrane region" description="Helical" evidence="2">
    <location>
        <begin position="52"/>
        <end position="71"/>
    </location>
</feature>
<evidence type="ECO:0008006" key="5">
    <source>
        <dbReference type="Google" id="ProtNLM"/>
    </source>
</evidence>
<keyword evidence="1" id="KW-0813">Transport</keyword>
<comment type="subcellular location">
    <subcellularLocation>
        <location evidence="1">Cell outer membrane</location>
        <topology evidence="1">Multi-pass membrane protein</topology>
    </subcellularLocation>
</comment>
<gene>
    <name evidence="3" type="ORF">B0A77_03325</name>
</gene>
<evidence type="ECO:0000313" key="4">
    <source>
        <dbReference type="Proteomes" id="UP000220828"/>
    </source>
</evidence>
<dbReference type="RefSeq" id="WP_097553556.1">
    <property type="nucleotide sequence ID" value="NZ_PCMW01000019.1"/>
</dbReference>
<comment type="caution">
    <text evidence="3">The sequence shown here is derived from an EMBL/GenBank/DDBJ whole genome shotgun (WGS) entry which is preliminary data.</text>
</comment>
<accession>A0A2H3KXY2</accession>
<dbReference type="InterPro" id="IPR037066">
    <property type="entry name" value="Plug_dom_sf"/>
</dbReference>
<proteinExistence type="inferred from homology"/>
<organism evidence="3 4">
    <name type="scientific">Flavobacterium branchiophilum</name>
    <dbReference type="NCBI Taxonomy" id="55197"/>
    <lineage>
        <taxon>Bacteria</taxon>
        <taxon>Pseudomonadati</taxon>
        <taxon>Bacteroidota</taxon>
        <taxon>Flavobacteriia</taxon>
        <taxon>Flavobacteriales</taxon>
        <taxon>Flavobacteriaceae</taxon>
        <taxon>Flavobacterium</taxon>
    </lineage>
</organism>
<keyword evidence="1 2" id="KW-0472">Membrane</keyword>
<dbReference type="Gene3D" id="2.170.130.10">
    <property type="entry name" value="TonB-dependent receptor, plug domain"/>
    <property type="match status" value="1"/>
</dbReference>
<reference evidence="3 4" key="1">
    <citation type="submission" date="2017-09" db="EMBL/GenBank/DDBJ databases">
        <title>Whole genomes of Flavobacteriaceae.</title>
        <authorList>
            <person name="Stine C."/>
            <person name="Li C."/>
            <person name="Tadesse D."/>
        </authorList>
    </citation>
    <scope>NUCLEOTIDE SEQUENCE [LARGE SCALE GENOMIC DNA]</scope>
    <source>
        <strain evidence="3 4">ATCC 35036</strain>
    </source>
</reference>
<keyword evidence="2" id="KW-1133">Transmembrane helix</keyword>
<comment type="similarity">
    <text evidence="1">Belongs to the TonB-dependent receptor family.</text>
</comment>
<keyword evidence="1" id="KW-0998">Cell outer membrane</keyword>